<dbReference type="NCBIfam" id="TIGR00138">
    <property type="entry name" value="rsmG_gidB"/>
    <property type="match status" value="1"/>
</dbReference>
<dbReference type="SUPFAM" id="SSF53335">
    <property type="entry name" value="S-adenosyl-L-methionine-dependent methyltransferases"/>
    <property type="match status" value="1"/>
</dbReference>
<sequence length="223" mass="25167">MSDEDTATFPDDTLAAALARHGIELPEERIELLGRYCRTLWNWNEKLNLTRHTDYERFVSRDVVDSLALAEQLAQGERVLDVGTGGGVPGVVLAIIRPDLKVTLCDSVAKKAKAVREIVESLDLRVPVIHAPAQEHLPHARYDTLVLRAVARLRKILTWLAPCWDRFDRLLLVKGPAWSDERGEARHHGLMHDLQLRKLKSYPMPGTDSESVVLEIRRESGES</sequence>
<dbReference type="Proteomes" id="UP001152797">
    <property type="component" value="Unassembled WGS sequence"/>
</dbReference>
<dbReference type="Pfam" id="PF02527">
    <property type="entry name" value="GidB"/>
    <property type="match status" value="1"/>
</dbReference>
<dbReference type="EMBL" id="CAMXCT030000001">
    <property type="protein sequence ID" value="CAL4759533.1"/>
    <property type="molecule type" value="Genomic_DNA"/>
</dbReference>
<organism evidence="4">
    <name type="scientific">Cladocopium goreaui</name>
    <dbReference type="NCBI Taxonomy" id="2562237"/>
    <lineage>
        <taxon>Eukaryota</taxon>
        <taxon>Sar</taxon>
        <taxon>Alveolata</taxon>
        <taxon>Dinophyceae</taxon>
        <taxon>Suessiales</taxon>
        <taxon>Symbiodiniaceae</taxon>
        <taxon>Cladocopium</taxon>
    </lineage>
</organism>
<dbReference type="Gene3D" id="3.40.50.150">
    <property type="entry name" value="Vaccinia Virus protein VP39"/>
    <property type="match status" value="1"/>
</dbReference>
<dbReference type="OrthoDB" id="446861at2759"/>
<dbReference type="PIRSF" id="PIRSF003078">
    <property type="entry name" value="GidB"/>
    <property type="match status" value="1"/>
</dbReference>
<keyword evidence="5" id="KW-0489">Methyltransferase</keyword>
<dbReference type="InterPro" id="IPR029063">
    <property type="entry name" value="SAM-dependent_MTases_sf"/>
</dbReference>
<gene>
    <name evidence="4" type="ORF">C1SCF055_LOCUS811</name>
</gene>
<keyword evidence="3" id="KW-0808">Transferase</keyword>
<evidence type="ECO:0000313" key="5">
    <source>
        <dbReference type="EMBL" id="CAL4759533.1"/>
    </source>
</evidence>
<keyword evidence="6" id="KW-1185">Reference proteome</keyword>
<evidence type="ECO:0000313" key="4">
    <source>
        <dbReference type="EMBL" id="CAI3972221.1"/>
    </source>
</evidence>
<comment type="caution">
    <text evidence="4">The sequence shown here is derived from an EMBL/GenBank/DDBJ whole genome shotgun (WGS) entry which is preliminary data.</text>
</comment>
<dbReference type="AlphaFoldDB" id="A0A9P1BIM1"/>
<evidence type="ECO:0000313" key="6">
    <source>
        <dbReference type="Proteomes" id="UP001152797"/>
    </source>
</evidence>
<accession>A0A9P1BIM1</accession>
<dbReference type="EMBL" id="CAMXCT020000001">
    <property type="protein sequence ID" value="CAL1125596.1"/>
    <property type="molecule type" value="Genomic_DNA"/>
</dbReference>
<dbReference type="PANTHER" id="PTHR31760:SF0">
    <property type="entry name" value="S-ADENOSYL-L-METHIONINE-DEPENDENT METHYLTRANSFERASES SUPERFAMILY PROTEIN"/>
    <property type="match status" value="1"/>
</dbReference>
<evidence type="ECO:0000256" key="2">
    <source>
        <dbReference type="ARBA" id="ARBA00022552"/>
    </source>
</evidence>
<proteinExistence type="inferred from homology"/>
<dbReference type="GO" id="GO:0070043">
    <property type="term" value="F:rRNA (guanine-N7-)-methyltransferase activity"/>
    <property type="evidence" value="ECO:0007669"/>
    <property type="project" value="TreeGrafter"/>
</dbReference>
<dbReference type="PANTHER" id="PTHR31760">
    <property type="entry name" value="S-ADENOSYL-L-METHIONINE-DEPENDENT METHYLTRANSFERASES SUPERFAMILY PROTEIN"/>
    <property type="match status" value="1"/>
</dbReference>
<keyword evidence="2" id="KW-0698">rRNA processing</keyword>
<reference evidence="5 6" key="2">
    <citation type="submission" date="2024-05" db="EMBL/GenBank/DDBJ databases">
        <authorList>
            <person name="Chen Y."/>
            <person name="Shah S."/>
            <person name="Dougan E. K."/>
            <person name="Thang M."/>
            <person name="Chan C."/>
        </authorList>
    </citation>
    <scope>NUCLEOTIDE SEQUENCE [LARGE SCALE GENOMIC DNA]</scope>
</reference>
<dbReference type="InterPro" id="IPR003682">
    <property type="entry name" value="rRNA_ssu_MeTfrase_G"/>
</dbReference>
<evidence type="ECO:0000256" key="1">
    <source>
        <dbReference type="ARBA" id="ARBA00022490"/>
    </source>
</evidence>
<name>A0A9P1BIM1_9DINO</name>
<protein>
    <submittedName>
        <fullName evidence="5">Ribosomal RNA small subunit methyltransferase G (16S rRNA 7-methylguanosine methyltransferase) (16S rRNA m7G methyltransferase)</fullName>
    </submittedName>
</protein>
<dbReference type="HAMAP" id="MF_00074">
    <property type="entry name" value="16SrRNA_methyltr_G"/>
    <property type="match status" value="1"/>
</dbReference>
<reference evidence="4" key="1">
    <citation type="submission" date="2022-10" db="EMBL/GenBank/DDBJ databases">
        <authorList>
            <person name="Chen Y."/>
            <person name="Dougan E. K."/>
            <person name="Chan C."/>
            <person name="Rhodes N."/>
            <person name="Thang M."/>
        </authorList>
    </citation>
    <scope>NUCLEOTIDE SEQUENCE</scope>
</reference>
<keyword evidence="1" id="KW-0963">Cytoplasm</keyword>
<evidence type="ECO:0000256" key="3">
    <source>
        <dbReference type="ARBA" id="ARBA00022679"/>
    </source>
</evidence>
<dbReference type="GO" id="GO:0005829">
    <property type="term" value="C:cytosol"/>
    <property type="evidence" value="ECO:0007669"/>
    <property type="project" value="TreeGrafter"/>
</dbReference>
<dbReference type="EMBL" id="CAMXCT010000001">
    <property type="protein sequence ID" value="CAI3972221.1"/>
    <property type="molecule type" value="Genomic_DNA"/>
</dbReference>